<evidence type="ECO:0000313" key="1">
    <source>
        <dbReference type="EMBL" id="JAP84899.1"/>
    </source>
</evidence>
<organism evidence="1">
    <name type="scientific">Rhipicephalus appendiculatus</name>
    <name type="common">Brown ear tick</name>
    <dbReference type="NCBI Taxonomy" id="34631"/>
    <lineage>
        <taxon>Eukaryota</taxon>
        <taxon>Metazoa</taxon>
        <taxon>Ecdysozoa</taxon>
        <taxon>Arthropoda</taxon>
        <taxon>Chelicerata</taxon>
        <taxon>Arachnida</taxon>
        <taxon>Acari</taxon>
        <taxon>Parasitiformes</taxon>
        <taxon>Ixodida</taxon>
        <taxon>Ixodoidea</taxon>
        <taxon>Ixodidae</taxon>
        <taxon>Rhipicephalinae</taxon>
        <taxon>Rhipicephalus</taxon>
        <taxon>Rhipicephalus</taxon>
    </lineage>
</organism>
<dbReference type="AlphaFoldDB" id="A0A131Z0E1"/>
<name>A0A131Z0E1_RHIAP</name>
<sequence>MSSSRTCTIKHHMPFVPCKNNVIYSIPLSCGKVCVGQTVRCLNIRLHEHHSSLKGVLFSHLSAHCAACGCTPEFCRTTTVYGRTDSRIREIAEAFAICKNGDTCVSAPSIALLDCELTYLKKT</sequence>
<proteinExistence type="predicted"/>
<protein>
    <submittedName>
        <fullName evidence="1">Tick transposon</fullName>
    </submittedName>
</protein>
<accession>A0A131Z0E1</accession>
<dbReference type="EMBL" id="GEDV01003658">
    <property type="protein sequence ID" value="JAP84899.1"/>
    <property type="molecule type" value="Transcribed_RNA"/>
</dbReference>
<reference evidence="1" key="1">
    <citation type="journal article" date="2016" name="Ticks Tick Borne Dis.">
        <title>De novo assembly and annotation of the salivary gland transcriptome of Rhipicephalus appendiculatus male and female ticks during blood feeding.</title>
        <authorList>
            <person name="de Castro M.H."/>
            <person name="de Klerk D."/>
            <person name="Pienaar R."/>
            <person name="Latif A.A."/>
            <person name="Rees D.J."/>
            <person name="Mans B.J."/>
        </authorList>
    </citation>
    <scope>NUCLEOTIDE SEQUENCE</scope>
    <source>
        <tissue evidence="1">Salivary glands</tissue>
    </source>
</reference>